<feature type="region of interest" description="Disordered" evidence="7">
    <location>
        <begin position="296"/>
        <end position="317"/>
    </location>
</feature>
<keyword evidence="2 6" id="KW-0547">Nucleotide-binding</keyword>
<organism evidence="9 10">
    <name type="scientific">Delitschia confertaspora ATCC 74209</name>
    <dbReference type="NCBI Taxonomy" id="1513339"/>
    <lineage>
        <taxon>Eukaryota</taxon>
        <taxon>Fungi</taxon>
        <taxon>Dikarya</taxon>
        <taxon>Ascomycota</taxon>
        <taxon>Pezizomycotina</taxon>
        <taxon>Dothideomycetes</taxon>
        <taxon>Pleosporomycetidae</taxon>
        <taxon>Pleosporales</taxon>
        <taxon>Delitschiaceae</taxon>
        <taxon>Delitschia</taxon>
    </lineage>
</organism>
<dbReference type="InterPro" id="IPR017441">
    <property type="entry name" value="Protein_kinase_ATP_BS"/>
</dbReference>
<dbReference type="OrthoDB" id="1405469at2759"/>
<reference evidence="9" key="1">
    <citation type="journal article" date="2020" name="Stud. Mycol.">
        <title>101 Dothideomycetes genomes: a test case for predicting lifestyles and emergence of pathogens.</title>
        <authorList>
            <person name="Haridas S."/>
            <person name="Albert R."/>
            <person name="Binder M."/>
            <person name="Bloem J."/>
            <person name="Labutti K."/>
            <person name="Salamov A."/>
            <person name="Andreopoulos B."/>
            <person name="Baker S."/>
            <person name="Barry K."/>
            <person name="Bills G."/>
            <person name="Bluhm B."/>
            <person name="Cannon C."/>
            <person name="Castanera R."/>
            <person name="Culley D."/>
            <person name="Daum C."/>
            <person name="Ezra D."/>
            <person name="Gonzalez J."/>
            <person name="Henrissat B."/>
            <person name="Kuo A."/>
            <person name="Liang C."/>
            <person name="Lipzen A."/>
            <person name="Lutzoni F."/>
            <person name="Magnuson J."/>
            <person name="Mondo S."/>
            <person name="Nolan M."/>
            <person name="Ohm R."/>
            <person name="Pangilinan J."/>
            <person name="Park H.-J."/>
            <person name="Ramirez L."/>
            <person name="Alfaro M."/>
            <person name="Sun H."/>
            <person name="Tritt A."/>
            <person name="Yoshinaga Y."/>
            <person name="Zwiers L.-H."/>
            <person name="Turgeon B."/>
            <person name="Goodwin S."/>
            <person name="Spatafora J."/>
            <person name="Crous P."/>
            <person name="Grigoriev I."/>
        </authorList>
    </citation>
    <scope>NUCLEOTIDE SEQUENCE</scope>
    <source>
        <strain evidence="9">ATCC 74209</strain>
    </source>
</reference>
<dbReference type="InterPro" id="IPR008271">
    <property type="entry name" value="Ser/Thr_kinase_AS"/>
</dbReference>
<evidence type="ECO:0000256" key="3">
    <source>
        <dbReference type="ARBA" id="ARBA00022777"/>
    </source>
</evidence>
<name>A0A9P4MMP7_9PLEO</name>
<accession>A0A9P4MMP7</accession>
<feature type="region of interest" description="Disordered" evidence="7">
    <location>
        <begin position="1"/>
        <end position="36"/>
    </location>
</feature>
<evidence type="ECO:0000259" key="8">
    <source>
        <dbReference type="PROSITE" id="PS50011"/>
    </source>
</evidence>
<dbReference type="GO" id="GO:0005634">
    <property type="term" value="C:nucleus"/>
    <property type="evidence" value="ECO:0007669"/>
    <property type="project" value="TreeGrafter"/>
</dbReference>
<dbReference type="SMART" id="SM00220">
    <property type="entry name" value="S_TKc"/>
    <property type="match status" value="1"/>
</dbReference>
<evidence type="ECO:0000256" key="1">
    <source>
        <dbReference type="ARBA" id="ARBA00022679"/>
    </source>
</evidence>
<keyword evidence="1" id="KW-0808">Transferase</keyword>
<dbReference type="InterPro" id="IPR011009">
    <property type="entry name" value="Kinase-like_dom_sf"/>
</dbReference>
<dbReference type="Proteomes" id="UP000799536">
    <property type="component" value="Unassembled WGS sequence"/>
</dbReference>
<dbReference type="InterPro" id="IPR050339">
    <property type="entry name" value="CC_SR_Kinase"/>
</dbReference>
<dbReference type="GO" id="GO:0005737">
    <property type="term" value="C:cytoplasm"/>
    <property type="evidence" value="ECO:0007669"/>
    <property type="project" value="TreeGrafter"/>
</dbReference>
<dbReference type="PANTHER" id="PTHR11042">
    <property type="entry name" value="EUKARYOTIC TRANSLATION INITIATION FACTOR 2-ALPHA KINASE EIF2-ALPHA KINASE -RELATED"/>
    <property type="match status" value="1"/>
</dbReference>
<dbReference type="EMBL" id="ML994460">
    <property type="protein sequence ID" value="KAF2196162.1"/>
    <property type="molecule type" value="Genomic_DNA"/>
</dbReference>
<dbReference type="Gene3D" id="1.10.510.10">
    <property type="entry name" value="Transferase(Phosphotransferase) domain 1"/>
    <property type="match status" value="1"/>
</dbReference>
<comment type="caution">
    <text evidence="9">The sequence shown here is derived from an EMBL/GenBank/DDBJ whole genome shotgun (WGS) entry which is preliminary data.</text>
</comment>
<dbReference type="InterPro" id="IPR000719">
    <property type="entry name" value="Prot_kinase_dom"/>
</dbReference>
<gene>
    <name evidence="9" type="ORF">GQ43DRAFT_452546</name>
</gene>
<dbReference type="PROSITE" id="PS00108">
    <property type="entry name" value="PROTEIN_KINASE_ST"/>
    <property type="match status" value="1"/>
</dbReference>
<feature type="compositionally biased region" description="Polar residues" evidence="7">
    <location>
        <begin position="308"/>
        <end position="317"/>
    </location>
</feature>
<keyword evidence="3 9" id="KW-0418">Kinase</keyword>
<dbReference type="GO" id="GO:0004694">
    <property type="term" value="F:eukaryotic translation initiation factor 2alpha kinase activity"/>
    <property type="evidence" value="ECO:0007669"/>
    <property type="project" value="TreeGrafter"/>
</dbReference>
<dbReference type="AlphaFoldDB" id="A0A9P4MMP7"/>
<keyword evidence="4 6" id="KW-0067">ATP-binding</keyword>
<comment type="similarity">
    <text evidence="5">Belongs to the protein kinase superfamily. Ser/Thr protein kinase family. GCN2 subfamily.</text>
</comment>
<dbReference type="GO" id="GO:0005524">
    <property type="term" value="F:ATP binding"/>
    <property type="evidence" value="ECO:0007669"/>
    <property type="project" value="UniProtKB-UniRule"/>
</dbReference>
<dbReference type="Pfam" id="PF00069">
    <property type="entry name" value="Pkinase"/>
    <property type="match status" value="2"/>
</dbReference>
<evidence type="ECO:0000256" key="2">
    <source>
        <dbReference type="ARBA" id="ARBA00022741"/>
    </source>
</evidence>
<evidence type="ECO:0000256" key="4">
    <source>
        <dbReference type="ARBA" id="ARBA00022840"/>
    </source>
</evidence>
<evidence type="ECO:0000256" key="7">
    <source>
        <dbReference type="SAM" id="MobiDB-lite"/>
    </source>
</evidence>
<dbReference type="PANTHER" id="PTHR11042:SF187">
    <property type="entry name" value="EUKARYOTIC TRANSLATION INITIATION FACTOR 2-ALPHA KINASE 2"/>
    <property type="match status" value="1"/>
</dbReference>
<protein>
    <submittedName>
        <fullName evidence="9">Kinase-like protein</fullName>
    </submittedName>
</protein>
<evidence type="ECO:0000256" key="5">
    <source>
        <dbReference type="ARBA" id="ARBA00037982"/>
    </source>
</evidence>
<dbReference type="SUPFAM" id="SSF56112">
    <property type="entry name" value="Protein kinase-like (PK-like)"/>
    <property type="match status" value="1"/>
</dbReference>
<keyword evidence="10" id="KW-1185">Reference proteome</keyword>
<feature type="binding site" evidence="6">
    <location>
        <position position="239"/>
    </location>
    <ligand>
        <name>ATP</name>
        <dbReference type="ChEBI" id="CHEBI:30616"/>
    </ligand>
</feature>
<dbReference type="Gene3D" id="3.30.200.20">
    <property type="entry name" value="Phosphorylase Kinase, domain 1"/>
    <property type="match status" value="1"/>
</dbReference>
<evidence type="ECO:0000256" key="6">
    <source>
        <dbReference type="PROSITE-ProRule" id="PRU10141"/>
    </source>
</evidence>
<evidence type="ECO:0000313" key="9">
    <source>
        <dbReference type="EMBL" id="KAF2196162.1"/>
    </source>
</evidence>
<feature type="domain" description="Protein kinase" evidence="8">
    <location>
        <begin position="210"/>
        <end position="702"/>
    </location>
</feature>
<dbReference type="PROSITE" id="PS50011">
    <property type="entry name" value="PROTEIN_KINASE_DOM"/>
    <property type="match status" value="1"/>
</dbReference>
<evidence type="ECO:0000313" key="10">
    <source>
        <dbReference type="Proteomes" id="UP000799536"/>
    </source>
</evidence>
<proteinExistence type="inferred from homology"/>
<dbReference type="PROSITE" id="PS00107">
    <property type="entry name" value="PROTEIN_KINASE_ATP"/>
    <property type="match status" value="1"/>
</dbReference>
<sequence>MSSFFRRPGEITSPDDTAQDTDGNDVSVHPEDANPLSRICTVDSAGDGQSQQVASTSAASTGNINYFRDLTLHALLEDKAITDAGSKLGKDRSDPEVQRLAETIYKSLYRQLPGVSAFDDQYAGDQMRQARQAVTEGINTFTRSQTNRLTSSVDGASRPLVLSRASSAINPPQQPGASSLSALFAGATASLQSPLHGHPGLHTDLYRRDFLELSTIGKGGYGKVYKVKHKLDNSLYAVKRVTVSQYRFRKIEEDREKGMESILEEVRALARFDHHNIVRYHSAWLEFTTEIPMHGQRGRKQSLEDGSEVSSSGANAENMQSRFESLTLDDLFEHADTSIGSKVVFEYTDPDFAHDDSEAVIGNGTGIDIAAPRRGRGSFATIETLSTTPGSPSKAMLGSTPLRNALGRTPSKGLLGSTPSNNVLEDGILEDDEDVEVILRKEPPKSSNSSSSSAFVTSSDVPNQTISTHLAGPILTLNVQMSLYDTNLAAFLAPSAVPPPGNATDNTRQLFHCFHPWISLEILSKIHEGVEYLHAQGVVHRDLKPANVFLSISEAKIPPAGSVELATCRSCPDSRKPFGLHINPRIGDFGLVATLSHPLEEPKTRSHKPVGTELYRPNGSSSVSEKLDVFSLGVIAFELLRKFDTKMERCEILSALKQGKFPSNFASSIGSNGAEVVDMISGMVCGSETARLTCDEVKHKLFAILQNMLCSKE</sequence>